<feature type="region of interest" description="Disordered" evidence="6">
    <location>
        <begin position="1397"/>
        <end position="1456"/>
    </location>
</feature>
<evidence type="ECO:0000256" key="5">
    <source>
        <dbReference type="ARBA" id="ARBA00023273"/>
    </source>
</evidence>
<reference evidence="8 9" key="1">
    <citation type="submission" date="2020-05" db="EMBL/GenBank/DDBJ databases">
        <title>Electrophorus electricus (electric eel) genome, fEleEle1, primary haplotype.</title>
        <authorList>
            <person name="Myers G."/>
            <person name="Meyer A."/>
            <person name="Fedrigo O."/>
            <person name="Formenti G."/>
            <person name="Rhie A."/>
            <person name="Tracey A."/>
            <person name="Sims Y."/>
            <person name="Jarvis E.D."/>
        </authorList>
    </citation>
    <scope>NUCLEOTIDE SEQUENCE [LARGE SCALE GENOMIC DNA]</scope>
</reference>
<feature type="region of interest" description="Disordered" evidence="6">
    <location>
        <begin position="1352"/>
        <end position="1378"/>
    </location>
</feature>
<dbReference type="PANTHER" id="PTHR23005">
    <property type="entry name" value="RETINITIS PIGMENTOSA 1 PROTEIN"/>
    <property type="match status" value="1"/>
</dbReference>
<keyword evidence="4" id="KW-0677">Repeat</keyword>
<dbReference type="PANTHER" id="PTHR23005:SF4">
    <property type="entry name" value="OXYGEN-REGULATED PROTEIN 1"/>
    <property type="match status" value="1"/>
</dbReference>
<feature type="compositionally biased region" description="Polar residues" evidence="6">
    <location>
        <begin position="703"/>
        <end position="715"/>
    </location>
</feature>
<feature type="region of interest" description="Disordered" evidence="6">
    <location>
        <begin position="495"/>
        <end position="528"/>
    </location>
</feature>
<feature type="region of interest" description="Disordered" evidence="6">
    <location>
        <begin position="697"/>
        <end position="723"/>
    </location>
</feature>
<dbReference type="Gene3D" id="3.10.20.230">
    <property type="entry name" value="Doublecortin domain"/>
    <property type="match status" value="2"/>
</dbReference>
<protein>
    <recommendedName>
        <fullName evidence="7">Doublecortin domain-containing protein</fullName>
    </recommendedName>
</protein>
<evidence type="ECO:0000256" key="4">
    <source>
        <dbReference type="ARBA" id="ARBA00022737"/>
    </source>
</evidence>
<evidence type="ECO:0000256" key="3">
    <source>
        <dbReference type="ARBA" id="ARBA00022490"/>
    </source>
</evidence>
<feature type="compositionally biased region" description="Polar residues" evidence="6">
    <location>
        <begin position="624"/>
        <end position="638"/>
    </location>
</feature>
<proteinExistence type="predicted"/>
<dbReference type="GO" id="GO:0042461">
    <property type="term" value="P:photoreceptor cell development"/>
    <property type="evidence" value="ECO:0007669"/>
    <property type="project" value="TreeGrafter"/>
</dbReference>
<feature type="compositionally biased region" description="Polar residues" evidence="6">
    <location>
        <begin position="1580"/>
        <end position="1591"/>
    </location>
</feature>
<feature type="domain" description="Doublecortin" evidence="7">
    <location>
        <begin position="166"/>
        <end position="245"/>
    </location>
</feature>
<evidence type="ECO:0000256" key="2">
    <source>
        <dbReference type="ARBA" id="ARBA00004496"/>
    </source>
</evidence>
<dbReference type="GO" id="GO:0005930">
    <property type="term" value="C:axoneme"/>
    <property type="evidence" value="ECO:0007669"/>
    <property type="project" value="TreeGrafter"/>
</dbReference>
<dbReference type="SMART" id="SM00537">
    <property type="entry name" value="DCX"/>
    <property type="match status" value="2"/>
</dbReference>
<keyword evidence="3" id="KW-0963">Cytoplasm</keyword>
<organism evidence="8 9">
    <name type="scientific">Electrophorus electricus</name>
    <name type="common">Electric eel</name>
    <name type="synonym">Gymnotus electricus</name>
    <dbReference type="NCBI Taxonomy" id="8005"/>
    <lineage>
        <taxon>Eukaryota</taxon>
        <taxon>Metazoa</taxon>
        <taxon>Chordata</taxon>
        <taxon>Craniata</taxon>
        <taxon>Vertebrata</taxon>
        <taxon>Euteleostomi</taxon>
        <taxon>Actinopterygii</taxon>
        <taxon>Neopterygii</taxon>
        <taxon>Teleostei</taxon>
        <taxon>Ostariophysi</taxon>
        <taxon>Gymnotiformes</taxon>
        <taxon>Gymnotoidei</taxon>
        <taxon>Gymnotidae</taxon>
        <taxon>Electrophorus</taxon>
    </lineage>
</organism>
<feature type="compositionally biased region" description="Polar residues" evidence="6">
    <location>
        <begin position="1746"/>
        <end position="1769"/>
    </location>
</feature>
<feature type="compositionally biased region" description="Polar residues" evidence="6">
    <location>
        <begin position="1599"/>
        <end position="1608"/>
    </location>
</feature>
<dbReference type="PROSITE" id="PS50309">
    <property type="entry name" value="DC"/>
    <property type="match status" value="2"/>
</dbReference>
<feature type="region of interest" description="Disordered" evidence="6">
    <location>
        <begin position="1580"/>
        <end position="1608"/>
    </location>
</feature>
<feature type="region of interest" description="Disordered" evidence="6">
    <location>
        <begin position="1286"/>
        <end position="1338"/>
    </location>
</feature>
<comment type="subcellular location">
    <subcellularLocation>
        <location evidence="1">Cell projection</location>
    </subcellularLocation>
    <subcellularLocation>
        <location evidence="2">Cytoplasm</location>
    </subcellularLocation>
</comment>
<sequence length="1908" mass="213833">MSTTPQNGTLQADVLSKIICTQPSNPPPSTTDPNASKRVCFYKSDDPEFSAKQIIISSRTFRTFDALLDALSKKVPLTFGVRTITTPRGTHTIRRLDDLWDGASYVCSDQKRAKPLNLKVVSKSQVPWSTARHTSPGHRQLIRQLVKQCKTDKMDKMTENNVWSPKRLLVFKNRDPSTKHTVVLQRRTAPTFSALLDYISRVMHFRVVKLYTADGKRVNSLPALILCSGVMVAAGNEPFRVANYSLQKSSQLSRSTVPKSPRPATTESRYFVNKINMSLNGGLSHDNGQKAGSVKTNITQPSQLKEMGICDSLTGRMERDHFIMPSENDIEKSFHVNQDGSMTIEMKVHLHVNQEEMIGWTTTLSRACVNSQQRAVCSQPVSGYDSQGYDYDAVKKAKTHSSDSEGDNTAKPMKVDEEREDHCESAISEALVIPKAVFRRLPTPGPKCVKRKEGLGEKIKRAPGSEVQQSTVGAYSDVEHTAEEELTKGLCVVSHSSGSTKPVIRPRKKSSAEAKHRNSGSTLRSVGMAEVLQLRNNGRESTETVMNIHQSESTYENDLRNAQVATDKKFGCRIISKNSHKPDSPDSGPHSSKNDWDINLIRKSLEKSSDSQNVRKNELLSLPSGPSQKISNHFSSFTHSEKQARSKSLHKRLGDPQSSVKEISEDKSIDTKLTKIIPKSAKSMKFTSKTYEIHKKSKGHVLSSVSGLENSTSRKSQSHTRSEKNIAALAESEKHGQKSKKSKKDKWVGQLPNINCCDQKEKDINLDDTTAQQSAKKVNTFDCNKLKGSSQNAFPSFTKKILNVLPPAYLSPFKKRAKQRSVTERTELCEGISRPVLHSSLSNVHQYVKNWLEKLQRPYNTEYESRSVFQIRSDEQESCLPKLLEALVSIKPDTEGETQSTEVNARSGMIPILEHLCLSIQSIKRASSHSCLTSLEQEMPSSLPDMPSQAVSAFGSSCKVLLFFLSVMIMRDVIFSTGNEDRVSDWSSYPEALQVMQSLEKISKTEDEEELKAGLSSLLSSTSSQLKKRWRDFQDKNDIERYVRQSPRHSEKEFGLEVGSEGENQANEDHFLLKEVMHELKMSEIFYLVEEELANVHHLKPAKDHSRINITSETGCVNEDGTMKDDSGGFLDKVSGYSKMKESPDEISKTKKAGVPEFEELHSVQFCPPDSPLLETYLVKGKSNFKTSKKLSENMNNVQATAKKCRDDNTTQVDEHEVPYHNETEEKKENQENVVCIQSESESVVAQLHVHTSEIETISFSGKDSGVNDDQDIDTIRDHDIKSDSLEEHVINAEDKVTYQETRQYTEQPDTITIGSESDDVEAHHHSNKPDSGEEHRDKCKDAYEDIQPHHPEASLEDCESDSEAQAHHPEPSLEDCESEARYKNLVLELFHNHWHHNIPTEDDDTDEDTKNRSASCKRRESDAEYERRQALQTLDEESLIEKTSSPGTEDEEANEHVKELHISLDNDQDVDGHHAHRVDLETADSIRRELYNTIQSQETEKYKAQTEYRMAAASGDHGCNCVHPIVIPQELLDFVSLALLSSALTFTYDSNGHLRIEPHRCKLREMSLAIRNVDHQNVQRCLPTPNTSDLSDYRPETSDSGGDLSQVSTDLLTESGEEEAERLWIYQSNMTRGPEEFRSCTKALDNGSVKPHPATDIKITASPRLNSINSLASIDDSVSHTTVQELTYIKSSGSFETDYPVQNLASHTVGNSSAGILIDKGRWLLKENHLIRKSPPDPLGMYENADTTSTDTGQENTTEEASYPSYESQHPPLAVISSSELEEMTKPHTPKCTYFNMLHSSDSDHFLDNQSVSSNKGGDRIRKSWELKVSPMGESSQMLAKKSGSLPSFASVDFKLADGKVHPEFGVSGAVEKSPRSQSLSNREFSNDLMNFWAHFDYTHAHTCTKT</sequence>
<feature type="compositionally biased region" description="Basic and acidic residues" evidence="6">
    <location>
        <begin position="1286"/>
        <end position="1298"/>
    </location>
</feature>
<reference evidence="8" key="3">
    <citation type="submission" date="2025-09" db="UniProtKB">
        <authorList>
            <consortium name="Ensembl"/>
        </authorList>
    </citation>
    <scope>IDENTIFICATION</scope>
</reference>
<feature type="compositionally biased region" description="Basic and acidic residues" evidence="6">
    <location>
        <begin position="1418"/>
        <end position="1430"/>
    </location>
</feature>
<gene>
    <name evidence="8" type="primary">RP1</name>
</gene>
<dbReference type="InterPro" id="IPR036572">
    <property type="entry name" value="Doublecortin_dom_sf"/>
</dbReference>
<feature type="compositionally biased region" description="Basic and acidic residues" evidence="6">
    <location>
        <begin position="1321"/>
        <end position="1338"/>
    </location>
</feature>
<dbReference type="GO" id="GO:0060041">
    <property type="term" value="P:retina development in camera-type eye"/>
    <property type="evidence" value="ECO:0007669"/>
    <property type="project" value="TreeGrafter"/>
</dbReference>
<dbReference type="Proteomes" id="UP000314983">
    <property type="component" value="Chromosome 19"/>
</dbReference>
<keyword evidence="9" id="KW-1185">Reference proteome</keyword>
<feature type="region of interest" description="Disordered" evidence="6">
    <location>
        <begin position="1735"/>
        <end position="1771"/>
    </location>
</feature>
<name>A0AAY5EME0_ELEEL</name>
<feature type="region of interest" description="Disordered" evidence="6">
    <location>
        <begin position="619"/>
        <end position="664"/>
    </location>
</feature>
<dbReference type="GO" id="GO:0043005">
    <property type="term" value="C:neuron projection"/>
    <property type="evidence" value="ECO:0007669"/>
    <property type="project" value="UniProtKB-ARBA"/>
</dbReference>
<evidence type="ECO:0000313" key="8">
    <source>
        <dbReference type="Ensembl" id="ENSEEEP00000058091.1"/>
    </source>
</evidence>
<feature type="compositionally biased region" description="Polar residues" evidence="6">
    <location>
        <begin position="1299"/>
        <end position="1316"/>
    </location>
</feature>
<evidence type="ECO:0000259" key="7">
    <source>
        <dbReference type="PROSITE" id="PS50309"/>
    </source>
</evidence>
<dbReference type="Ensembl" id="ENSEEET00000064869.1">
    <property type="protein sequence ID" value="ENSEEEP00000058091.1"/>
    <property type="gene ID" value="ENSEEEG00000026353.1"/>
</dbReference>
<keyword evidence="5" id="KW-0966">Cell projection</keyword>
<feature type="domain" description="Doublecortin" evidence="7">
    <location>
        <begin position="37"/>
        <end position="119"/>
    </location>
</feature>
<dbReference type="GO" id="GO:0035082">
    <property type="term" value="P:axoneme assembly"/>
    <property type="evidence" value="ECO:0007669"/>
    <property type="project" value="TreeGrafter"/>
</dbReference>
<evidence type="ECO:0000256" key="1">
    <source>
        <dbReference type="ARBA" id="ARBA00004316"/>
    </source>
</evidence>
<feature type="region of interest" description="Disordered" evidence="6">
    <location>
        <begin position="397"/>
        <end position="416"/>
    </location>
</feature>
<dbReference type="InterPro" id="IPR003533">
    <property type="entry name" value="Doublecortin_dom"/>
</dbReference>
<dbReference type="GeneTree" id="ENSGT00940000154242"/>
<dbReference type="GO" id="GO:0035556">
    <property type="term" value="P:intracellular signal transduction"/>
    <property type="evidence" value="ECO:0007669"/>
    <property type="project" value="InterPro"/>
</dbReference>
<feature type="region of interest" description="Disordered" evidence="6">
    <location>
        <begin position="575"/>
        <end position="595"/>
    </location>
</feature>
<reference evidence="8" key="2">
    <citation type="submission" date="2025-08" db="UniProtKB">
        <authorList>
            <consortium name="Ensembl"/>
        </authorList>
    </citation>
    <scope>IDENTIFICATION</scope>
</reference>
<evidence type="ECO:0000256" key="6">
    <source>
        <dbReference type="SAM" id="MobiDB-lite"/>
    </source>
</evidence>
<accession>A0AAY5EME0</accession>
<dbReference type="Pfam" id="PF03607">
    <property type="entry name" value="DCX"/>
    <property type="match status" value="2"/>
</dbReference>
<dbReference type="SUPFAM" id="SSF89837">
    <property type="entry name" value="Doublecortin (DC)"/>
    <property type="match status" value="2"/>
</dbReference>
<evidence type="ECO:0000313" key="9">
    <source>
        <dbReference type="Proteomes" id="UP000314983"/>
    </source>
</evidence>